<evidence type="ECO:0000313" key="1">
    <source>
        <dbReference type="EMBL" id="BCY25423.1"/>
    </source>
</evidence>
<organism evidence="1 2">
    <name type="scientific">Cutibacterium modestum</name>
    <dbReference type="NCBI Taxonomy" id="2559073"/>
    <lineage>
        <taxon>Bacteria</taxon>
        <taxon>Bacillati</taxon>
        <taxon>Actinomycetota</taxon>
        <taxon>Actinomycetes</taxon>
        <taxon>Propionibacteriales</taxon>
        <taxon>Propionibacteriaceae</taxon>
        <taxon>Cutibacterium</taxon>
    </lineage>
</organism>
<dbReference type="AlphaFoldDB" id="A0AAD1KP06"/>
<reference evidence="1" key="1">
    <citation type="submission" date="2021-06" db="EMBL/GenBank/DDBJ databases">
        <title>Genome sequence of Cutibacterium modestum strain KB17-24694.</title>
        <authorList>
            <person name="Dekio I."/>
            <person name="Asahina A."/>
            <person name="Nishida M."/>
        </authorList>
    </citation>
    <scope>NUCLEOTIDE SEQUENCE</scope>
    <source>
        <strain evidence="1">KB17-24694</strain>
    </source>
</reference>
<dbReference type="EMBL" id="AP024747">
    <property type="protein sequence ID" value="BCY25423.1"/>
    <property type="molecule type" value="Genomic_DNA"/>
</dbReference>
<accession>A0AAD1KP06</accession>
<evidence type="ECO:0000313" key="2">
    <source>
        <dbReference type="Proteomes" id="UP000825072"/>
    </source>
</evidence>
<sequence>MERPTGWHRRFNDSNWCNATDSKDKTAIVWTGLMHEIFNDAARDQVVNKTPGGLTLKIKLRNDRS</sequence>
<gene>
    <name evidence="1" type="ORF">KB1_14130</name>
</gene>
<protein>
    <submittedName>
        <fullName evidence="1">Uncharacterized protein</fullName>
    </submittedName>
</protein>
<dbReference type="Proteomes" id="UP000825072">
    <property type="component" value="Chromosome 1"/>
</dbReference>
<name>A0AAD1KP06_9ACTN</name>
<proteinExistence type="predicted"/>